<dbReference type="EMBL" id="JBHTLY010000001">
    <property type="protein sequence ID" value="MFD1200444.1"/>
    <property type="molecule type" value="Genomic_DNA"/>
</dbReference>
<comment type="caution">
    <text evidence="1">The sequence shown here is derived from an EMBL/GenBank/DDBJ whole genome shotgun (WGS) entry which is preliminary data.</text>
</comment>
<proteinExistence type="predicted"/>
<keyword evidence="2" id="KW-1185">Reference proteome</keyword>
<dbReference type="Proteomes" id="UP001597181">
    <property type="component" value="Unassembled WGS sequence"/>
</dbReference>
<accession>A0ABW3TJM7</accession>
<gene>
    <name evidence="1" type="ORF">ACFQ3U_00860</name>
</gene>
<name>A0ABW3TJM7_9MICO</name>
<evidence type="ECO:0000313" key="1">
    <source>
        <dbReference type="EMBL" id="MFD1200444.1"/>
    </source>
</evidence>
<evidence type="ECO:0000313" key="2">
    <source>
        <dbReference type="Proteomes" id="UP001597181"/>
    </source>
</evidence>
<dbReference type="RefSeq" id="WP_343958651.1">
    <property type="nucleotide sequence ID" value="NZ_BAAAKZ010000003.1"/>
</dbReference>
<sequence>MTTFLPNIDDLLAALPDTKAAVDARELAIAGATAETSTELDQALSAIVQEWLS</sequence>
<protein>
    <submittedName>
        <fullName evidence="1">Uncharacterized protein</fullName>
    </submittedName>
</protein>
<organism evidence="1 2">
    <name type="scientific">Leucobacter albus</name>
    <dbReference type="NCBI Taxonomy" id="272210"/>
    <lineage>
        <taxon>Bacteria</taxon>
        <taxon>Bacillati</taxon>
        <taxon>Actinomycetota</taxon>
        <taxon>Actinomycetes</taxon>
        <taxon>Micrococcales</taxon>
        <taxon>Microbacteriaceae</taxon>
        <taxon>Leucobacter</taxon>
    </lineage>
</organism>
<reference evidence="2" key="1">
    <citation type="journal article" date="2019" name="Int. J. Syst. Evol. Microbiol.">
        <title>The Global Catalogue of Microorganisms (GCM) 10K type strain sequencing project: providing services to taxonomists for standard genome sequencing and annotation.</title>
        <authorList>
            <consortium name="The Broad Institute Genomics Platform"/>
            <consortium name="The Broad Institute Genome Sequencing Center for Infectious Disease"/>
            <person name="Wu L."/>
            <person name="Ma J."/>
        </authorList>
    </citation>
    <scope>NUCLEOTIDE SEQUENCE [LARGE SCALE GENOMIC DNA]</scope>
    <source>
        <strain evidence="2">CCUG 50213</strain>
    </source>
</reference>